<dbReference type="GO" id="GO:0005254">
    <property type="term" value="F:chloride channel activity"/>
    <property type="evidence" value="ECO:0007669"/>
    <property type="project" value="InterPro"/>
</dbReference>
<evidence type="ECO:0000256" key="7">
    <source>
        <dbReference type="ARBA" id="ARBA00023136"/>
    </source>
</evidence>
<keyword evidence="7" id="KW-0472">Membrane</keyword>
<evidence type="ECO:0000256" key="8">
    <source>
        <dbReference type="SAM" id="MobiDB-lite"/>
    </source>
</evidence>
<evidence type="ECO:0000256" key="2">
    <source>
        <dbReference type="ARBA" id="ARBA00022448"/>
    </source>
</evidence>
<dbReference type="Proteomes" id="UP001515480">
    <property type="component" value="Unassembled WGS sequence"/>
</dbReference>
<protein>
    <recommendedName>
        <fullName evidence="12">Bestrophin homolog</fullName>
    </recommendedName>
</protein>
<name>A0AB34K1D3_PRYPA</name>
<evidence type="ECO:0000313" key="11">
    <source>
        <dbReference type="Proteomes" id="UP001515480"/>
    </source>
</evidence>
<dbReference type="PANTHER" id="PTHR33281">
    <property type="entry name" value="UPF0187 PROTEIN YNEE"/>
    <property type="match status" value="1"/>
</dbReference>
<feature type="chain" id="PRO_5044318964" description="Bestrophin homolog" evidence="9">
    <location>
        <begin position="25"/>
        <end position="421"/>
    </location>
</feature>
<evidence type="ECO:0000256" key="1">
    <source>
        <dbReference type="ARBA" id="ARBA00004651"/>
    </source>
</evidence>
<feature type="compositionally biased region" description="Low complexity" evidence="8">
    <location>
        <begin position="25"/>
        <end position="44"/>
    </location>
</feature>
<keyword evidence="2" id="KW-0813">Transport</keyword>
<evidence type="ECO:0000256" key="9">
    <source>
        <dbReference type="SAM" id="SignalP"/>
    </source>
</evidence>
<feature type="region of interest" description="Disordered" evidence="8">
    <location>
        <begin position="22"/>
        <end position="44"/>
    </location>
</feature>
<gene>
    <name evidence="10" type="ORF">AB1Y20_015766</name>
</gene>
<accession>A0AB34K1D3</accession>
<comment type="caution">
    <text evidence="10">The sequence shown here is derived from an EMBL/GenBank/DDBJ whole genome shotgun (WGS) entry which is preliminary data.</text>
</comment>
<keyword evidence="4" id="KW-0812">Transmembrane</keyword>
<keyword evidence="6" id="KW-0406">Ion transport</keyword>
<proteinExistence type="predicted"/>
<comment type="subcellular location">
    <subcellularLocation>
        <location evidence="1">Cell membrane</location>
        <topology evidence="1">Multi-pass membrane protein</topology>
    </subcellularLocation>
</comment>
<dbReference type="PANTHER" id="PTHR33281:SF19">
    <property type="entry name" value="VOLTAGE-DEPENDENT ANION CHANNEL-FORMING PROTEIN YNEE"/>
    <property type="match status" value="1"/>
</dbReference>
<dbReference type="EMBL" id="JBGBPQ010000003">
    <property type="protein sequence ID" value="KAL1527083.1"/>
    <property type="molecule type" value="Genomic_DNA"/>
</dbReference>
<keyword evidence="11" id="KW-1185">Reference proteome</keyword>
<evidence type="ECO:0000256" key="6">
    <source>
        <dbReference type="ARBA" id="ARBA00023065"/>
    </source>
</evidence>
<feature type="signal peptide" evidence="9">
    <location>
        <begin position="1"/>
        <end position="24"/>
    </location>
</feature>
<keyword evidence="3" id="KW-1003">Cell membrane</keyword>
<evidence type="ECO:0000313" key="10">
    <source>
        <dbReference type="EMBL" id="KAL1527083.1"/>
    </source>
</evidence>
<dbReference type="AlphaFoldDB" id="A0AB34K1D3"/>
<sequence length="421" mass="46593">MMLPLMLPALLPALLPASLPPAHPSPAARAPRGAAASPRLPRPAPLAAAPRAAVQMIARARVIEQLRADLAAVRAVRPTQQSPAVQHALWKAAGLNPNYKVSGLRSGEPSFTRLLDHKDWGAYTGRPPLTRWARTIVTWPDSTVLRSLWPLSMIASFWAFAVASLPPHLVPRCSPIPMSLFGQALGLLLVFRTQNSYNRLSEARQLWGQAIFLCREIAQTVATALLFDEEVGEREEACEAAVRVGRLLAAFSWEMNAKLTGPVLKDDVLRALLPEAEAKWMSTQRSRPVQLIGQLRRVMYSQYRAGNLPVHVHRKLEEDLRALDLVLGGCERLFSSPVPPTMARHIVRSLVLWLFGLPWLLAGTMNRVVLSLWIFVTSYIFVGIEEVGVQVEQPFEIVPMTQLCNVVMANLDEAFQPPPKA</sequence>
<keyword evidence="5" id="KW-1133">Transmembrane helix</keyword>
<dbReference type="GO" id="GO:0005886">
    <property type="term" value="C:plasma membrane"/>
    <property type="evidence" value="ECO:0007669"/>
    <property type="project" value="UniProtKB-SubCell"/>
</dbReference>
<organism evidence="10 11">
    <name type="scientific">Prymnesium parvum</name>
    <name type="common">Toxic golden alga</name>
    <dbReference type="NCBI Taxonomy" id="97485"/>
    <lineage>
        <taxon>Eukaryota</taxon>
        <taxon>Haptista</taxon>
        <taxon>Haptophyta</taxon>
        <taxon>Prymnesiophyceae</taxon>
        <taxon>Prymnesiales</taxon>
        <taxon>Prymnesiaceae</taxon>
        <taxon>Prymnesium</taxon>
    </lineage>
</organism>
<dbReference type="InterPro" id="IPR044669">
    <property type="entry name" value="YneE/VCCN1/2-like"/>
</dbReference>
<dbReference type="Pfam" id="PF25539">
    <property type="entry name" value="Bestrophin_2"/>
    <property type="match status" value="1"/>
</dbReference>
<evidence type="ECO:0008006" key="12">
    <source>
        <dbReference type="Google" id="ProtNLM"/>
    </source>
</evidence>
<keyword evidence="9" id="KW-0732">Signal</keyword>
<evidence type="ECO:0000256" key="4">
    <source>
        <dbReference type="ARBA" id="ARBA00022692"/>
    </source>
</evidence>
<evidence type="ECO:0000256" key="3">
    <source>
        <dbReference type="ARBA" id="ARBA00022475"/>
    </source>
</evidence>
<reference evidence="10 11" key="1">
    <citation type="journal article" date="2024" name="Science">
        <title>Giant polyketide synthase enzymes in the biosynthesis of giant marine polyether toxins.</title>
        <authorList>
            <person name="Fallon T.R."/>
            <person name="Shende V.V."/>
            <person name="Wierzbicki I.H."/>
            <person name="Pendleton A.L."/>
            <person name="Watervoot N.F."/>
            <person name="Auber R.P."/>
            <person name="Gonzalez D.J."/>
            <person name="Wisecaver J.H."/>
            <person name="Moore B.S."/>
        </authorList>
    </citation>
    <scope>NUCLEOTIDE SEQUENCE [LARGE SCALE GENOMIC DNA]</scope>
    <source>
        <strain evidence="10 11">12B1</strain>
    </source>
</reference>
<evidence type="ECO:0000256" key="5">
    <source>
        <dbReference type="ARBA" id="ARBA00022989"/>
    </source>
</evidence>